<sequence>MPYKKLSKTLQLLKTVYSYDNTDYSKKYFGEIGYKTDCLSPDDADLLRQHNLQPNNFQTLSHDELLGAFLKLRESTSLTWQSCSRFFIKGLSGDLPRYRQTLMSFHFMSGLEAHAFAPSQRHLNCDVCGLPKQSVFDRTHALYTYYLGHSWNETPTNFLPELEEASTFEPPEVTKEQIARLSALLRAINDASEDETPGQLEKRIASLKLLPKADKYKRYGMLQTLAVTGVLPSDPETDGQPARSDIVHPLAGWRGRMGVDYEVASKVFPNLAD</sequence>
<organism evidence="1 2">
    <name type="scientific">Hyphomonas beringensis</name>
    <dbReference type="NCBI Taxonomy" id="1280946"/>
    <lineage>
        <taxon>Bacteria</taxon>
        <taxon>Pseudomonadati</taxon>
        <taxon>Pseudomonadota</taxon>
        <taxon>Alphaproteobacteria</taxon>
        <taxon>Hyphomonadales</taxon>
        <taxon>Hyphomonadaceae</taxon>
        <taxon>Hyphomonas</taxon>
    </lineage>
</organism>
<dbReference type="PATRIC" id="fig|1280946.3.peg.2791"/>
<gene>
    <name evidence="1" type="ORF">HY29_17545</name>
</gene>
<protein>
    <submittedName>
        <fullName evidence="1">Uncharacterized protein</fullName>
    </submittedName>
</protein>
<evidence type="ECO:0000313" key="1">
    <source>
        <dbReference type="EMBL" id="KCZ53171.1"/>
    </source>
</evidence>
<comment type="caution">
    <text evidence="1">The sequence shown here is derived from an EMBL/GenBank/DDBJ whole genome shotgun (WGS) entry which is preliminary data.</text>
</comment>
<proteinExistence type="predicted"/>
<evidence type="ECO:0000313" key="2">
    <source>
        <dbReference type="Proteomes" id="UP000027037"/>
    </source>
</evidence>
<dbReference type="eggNOG" id="ENOG502ZPFC">
    <property type="taxonomic scope" value="Bacteria"/>
</dbReference>
<keyword evidence="2" id="KW-1185">Reference proteome</keyword>
<dbReference type="OrthoDB" id="7888911at2"/>
<name>A0A062TYR1_9PROT</name>
<dbReference type="EMBL" id="AWFF01000059">
    <property type="protein sequence ID" value="KCZ53171.1"/>
    <property type="molecule type" value="Genomic_DNA"/>
</dbReference>
<dbReference type="STRING" id="1280946.HY29_17545"/>
<accession>A0A062TYR1</accession>
<dbReference type="AlphaFoldDB" id="A0A062TYR1"/>
<reference evidence="1 2" key="1">
    <citation type="journal article" date="2014" name="Antonie Van Leeuwenhoek">
        <title>Hyphomonas beringensis sp. nov. and Hyphomonas chukchiensis sp. nov., isolated from surface seawater of the Bering Sea and Chukchi Sea.</title>
        <authorList>
            <person name="Li C."/>
            <person name="Lai Q."/>
            <person name="Li G."/>
            <person name="Dong C."/>
            <person name="Wang J."/>
            <person name="Liao Y."/>
            <person name="Shao Z."/>
        </authorList>
    </citation>
    <scope>NUCLEOTIDE SEQUENCE [LARGE SCALE GENOMIC DNA]</scope>
    <source>
        <strain evidence="1 2">25B14_1</strain>
    </source>
</reference>
<dbReference type="RefSeq" id="WP_034797998.1">
    <property type="nucleotide sequence ID" value="NZ_AWFF01000059.1"/>
</dbReference>
<dbReference type="Proteomes" id="UP000027037">
    <property type="component" value="Unassembled WGS sequence"/>
</dbReference>